<dbReference type="OMA" id="CKITEVD"/>
<evidence type="ECO:0000313" key="9">
    <source>
        <dbReference type="Proteomes" id="UP000242381"/>
    </source>
</evidence>
<dbReference type="GO" id="GO:0003677">
    <property type="term" value="F:DNA binding"/>
    <property type="evidence" value="ECO:0007669"/>
    <property type="project" value="UniProtKB-KW"/>
</dbReference>
<dbReference type="VEuPathDB" id="FungiDB:BCV72DRAFT_100405"/>
<evidence type="ECO:0000256" key="2">
    <source>
        <dbReference type="ARBA" id="ARBA00022833"/>
    </source>
</evidence>
<dbReference type="InterPro" id="IPR007219">
    <property type="entry name" value="XnlR_reg_dom"/>
</dbReference>
<dbReference type="CDD" id="cd12148">
    <property type="entry name" value="fungal_TF_MHR"/>
    <property type="match status" value="1"/>
</dbReference>
<keyword evidence="6" id="KW-0539">Nucleus</keyword>
<gene>
    <name evidence="8" type="ORF">BCV71DRAFT_244181</name>
</gene>
<dbReference type="GO" id="GO:0008270">
    <property type="term" value="F:zinc ion binding"/>
    <property type="evidence" value="ECO:0007669"/>
    <property type="project" value="InterPro"/>
</dbReference>
<evidence type="ECO:0000256" key="6">
    <source>
        <dbReference type="ARBA" id="ARBA00023242"/>
    </source>
</evidence>
<proteinExistence type="predicted"/>
<dbReference type="InterPro" id="IPR051615">
    <property type="entry name" value="Transcr_Regulatory_Elem"/>
</dbReference>
<feature type="domain" description="Xylanolytic transcriptional activator regulatory" evidence="7">
    <location>
        <begin position="194"/>
        <end position="266"/>
    </location>
</feature>
<evidence type="ECO:0000256" key="1">
    <source>
        <dbReference type="ARBA" id="ARBA00022723"/>
    </source>
</evidence>
<dbReference type="GO" id="GO:0006351">
    <property type="term" value="P:DNA-templated transcription"/>
    <property type="evidence" value="ECO:0007669"/>
    <property type="project" value="InterPro"/>
</dbReference>
<keyword evidence="4" id="KW-0238">DNA-binding</keyword>
<keyword evidence="1" id="KW-0479">Metal-binding</keyword>
<reference evidence="8 9" key="1">
    <citation type="journal article" date="2016" name="Proc. Natl. Acad. Sci. U.S.A.">
        <title>Lipid metabolic changes in an early divergent fungus govern the establishment of a mutualistic symbiosis with endobacteria.</title>
        <authorList>
            <person name="Lastovetsky O.A."/>
            <person name="Gaspar M.L."/>
            <person name="Mondo S.J."/>
            <person name="LaButti K.M."/>
            <person name="Sandor L."/>
            <person name="Grigoriev I.V."/>
            <person name="Henry S.A."/>
            <person name="Pawlowska T.E."/>
        </authorList>
    </citation>
    <scope>NUCLEOTIDE SEQUENCE [LARGE SCALE GENOMIC DNA]</scope>
    <source>
        <strain evidence="8 9">ATCC 11559</strain>
    </source>
</reference>
<dbReference type="PANTHER" id="PTHR31313">
    <property type="entry name" value="TY1 ENHANCER ACTIVATOR"/>
    <property type="match status" value="1"/>
</dbReference>
<dbReference type="EMBL" id="KV921362">
    <property type="protein sequence ID" value="ORE17212.1"/>
    <property type="molecule type" value="Genomic_DNA"/>
</dbReference>
<evidence type="ECO:0000259" key="7">
    <source>
        <dbReference type="SMART" id="SM00906"/>
    </source>
</evidence>
<evidence type="ECO:0000256" key="4">
    <source>
        <dbReference type="ARBA" id="ARBA00023125"/>
    </source>
</evidence>
<dbReference type="AlphaFoldDB" id="A0A1X0RYT9"/>
<organism evidence="8 9">
    <name type="scientific">Rhizopus microsporus</name>
    <dbReference type="NCBI Taxonomy" id="58291"/>
    <lineage>
        <taxon>Eukaryota</taxon>
        <taxon>Fungi</taxon>
        <taxon>Fungi incertae sedis</taxon>
        <taxon>Mucoromycota</taxon>
        <taxon>Mucoromycotina</taxon>
        <taxon>Mucoromycetes</taxon>
        <taxon>Mucorales</taxon>
        <taxon>Mucorineae</taxon>
        <taxon>Rhizopodaceae</taxon>
        <taxon>Rhizopus</taxon>
    </lineage>
</organism>
<dbReference type="Proteomes" id="UP000242381">
    <property type="component" value="Unassembled WGS sequence"/>
</dbReference>
<keyword evidence="2" id="KW-0862">Zinc</keyword>
<protein>
    <recommendedName>
        <fullName evidence="7">Xylanolytic transcriptional activator regulatory domain-containing protein</fullName>
    </recommendedName>
</protein>
<sequence length="568" mass="64241">MEDLLQDIVENSRNPVHEKQDNILHRPKGKIVRYHGSSAGYHLVSNLFSSTSADNQEEGAMPITDTRDEQPKVFHIPFFYKKSAFRIKAVGTNGDEFVVVRDTTEDEEAERLEADGQEIVDAFIPRSLISNLIYISDDPMFREAGLERDELYRLLNDRAAALVRRGYLLPRASTIQALVLFASHPDYTSTSHNSWIKAGMAVRMAQDLGLHRTVNTANALESIKIRKRLWYSVYVTDRWCSAIMGRPLAILDSECDVDLKVTDVLWPGEDLSIFIYFMKLSRILGEVLRRVYLTKTAASEYRTMAMEQTVWNLQMMLEEWYFSVPDNCKITEVDLMQLSVNPRLYAGSKKITHGGPLTLCYYAVTILLHRPFLSVEEAGMPFVTKSAAICIKAAKLGIDIAQKIPSKSMISFGWNFTCYSVFVAALIHAYNTKSNNPEIANEAKEYLRKATDDVLEPMVRDVPSKPPVVDFLRTIPSLFGDTPARPVHFTQQETKPVTPMSVQHILSEQAEQRDTTTMPSLSEKQSWLLNSSEEICWEDLFSTIGNTFSEDTTGEGSGFEGCAMDDYI</sequence>
<dbReference type="SMART" id="SM00906">
    <property type="entry name" value="Fungal_trans"/>
    <property type="match status" value="1"/>
</dbReference>
<keyword evidence="3" id="KW-0805">Transcription regulation</keyword>
<dbReference type="Pfam" id="PF04082">
    <property type="entry name" value="Fungal_trans"/>
    <property type="match status" value="1"/>
</dbReference>
<evidence type="ECO:0000256" key="5">
    <source>
        <dbReference type="ARBA" id="ARBA00023163"/>
    </source>
</evidence>
<dbReference type="PANTHER" id="PTHR31313:SF81">
    <property type="entry name" value="TY1 ENHANCER ACTIVATOR"/>
    <property type="match status" value="1"/>
</dbReference>
<name>A0A1X0RYT9_RHIZD</name>
<evidence type="ECO:0000313" key="8">
    <source>
        <dbReference type="EMBL" id="ORE17212.1"/>
    </source>
</evidence>
<evidence type="ECO:0000256" key="3">
    <source>
        <dbReference type="ARBA" id="ARBA00023015"/>
    </source>
</evidence>
<keyword evidence="5" id="KW-0804">Transcription</keyword>
<accession>A0A1X0RYT9</accession>